<protein>
    <submittedName>
        <fullName evidence="3">Alpha/Beta hydrolase protein</fullName>
    </submittedName>
</protein>
<keyword evidence="4" id="KW-1185">Reference proteome</keyword>
<dbReference type="Proteomes" id="UP001610335">
    <property type="component" value="Unassembled WGS sequence"/>
</dbReference>
<gene>
    <name evidence="3" type="ORF">BDW59DRAFT_178794</name>
</gene>
<dbReference type="PANTHER" id="PTHR48081:SF8">
    <property type="entry name" value="ALPHA_BETA HYDROLASE FOLD-3 DOMAIN-CONTAINING PROTEIN-RELATED"/>
    <property type="match status" value="1"/>
</dbReference>
<evidence type="ECO:0000259" key="2">
    <source>
        <dbReference type="Pfam" id="PF07859"/>
    </source>
</evidence>
<reference evidence="3 4" key="1">
    <citation type="submission" date="2024-07" db="EMBL/GenBank/DDBJ databases">
        <title>Section-level genome sequencing and comparative genomics of Aspergillus sections Usti and Cavernicolus.</title>
        <authorList>
            <consortium name="Lawrence Berkeley National Laboratory"/>
            <person name="Nybo J.L."/>
            <person name="Vesth T.C."/>
            <person name="Theobald S."/>
            <person name="Frisvad J.C."/>
            <person name="Larsen T.O."/>
            <person name="Kjaerboelling I."/>
            <person name="Rothschild-Mancinelli K."/>
            <person name="Lyhne E.K."/>
            <person name="Kogle M.E."/>
            <person name="Barry K."/>
            <person name="Clum A."/>
            <person name="Na H."/>
            <person name="Ledsgaard L."/>
            <person name="Lin J."/>
            <person name="Lipzen A."/>
            <person name="Kuo A."/>
            <person name="Riley R."/>
            <person name="Mondo S."/>
            <person name="LaButti K."/>
            <person name="Haridas S."/>
            <person name="Pangalinan J."/>
            <person name="Salamov A.A."/>
            <person name="Simmons B.A."/>
            <person name="Magnuson J.K."/>
            <person name="Chen J."/>
            <person name="Drula E."/>
            <person name="Henrissat B."/>
            <person name="Wiebenga A."/>
            <person name="Lubbers R.J."/>
            <person name="Gomes A.C."/>
            <person name="Makela M.R."/>
            <person name="Stajich J."/>
            <person name="Grigoriev I.V."/>
            <person name="Mortensen U.H."/>
            <person name="De vries R.P."/>
            <person name="Baker S.E."/>
            <person name="Andersen M.R."/>
        </authorList>
    </citation>
    <scope>NUCLEOTIDE SEQUENCE [LARGE SCALE GENOMIC DNA]</scope>
    <source>
        <strain evidence="3 4">CBS 600.67</strain>
    </source>
</reference>
<proteinExistence type="predicted"/>
<feature type="domain" description="Alpha/beta hydrolase fold-3" evidence="2">
    <location>
        <begin position="99"/>
        <end position="321"/>
    </location>
</feature>
<dbReference type="Gene3D" id="3.40.50.1820">
    <property type="entry name" value="alpha/beta hydrolase"/>
    <property type="match status" value="1"/>
</dbReference>
<organism evidence="3 4">
    <name type="scientific">Aspergillus cavernicola</name>
    <dbReference type="NCBI Taxonomy" id="176166"/>
    <lineage>
        <taxon>Eukaryota</taxon>
        <taxon>Fungi</taxon>
        <taxon>Dikarya</taxon>
        <taxon>Ascomycota</taxon>
        <taxon>Pezizomycotina</taxon>
        <taxon>Eurotiomycetes</taxon>
        <taxon>Eurotiomycetidae</taxon>
        <taxon>Eurotiales</taxon>
        <taxon>Aspergillaceae</taxon>
        <taxon>Aspergillus</taxon>
        <taxon>Aspergillus subgen. Nidulantes</taxon>
    </lineage>
</organism>
<evidence type="ECO:0000313" key="3">
    <source>
        <dbReference type="EMBL" id="KAL2834385.1"/>
    </source>
</evidence>
<dbReference type="InterPro" id="IPR050300">
    <property type="entry name" value="GDXG_lipolytic_enzyme"/>
</dbReference>
<sequence length="346" mass="38706">MSDTDFSQYQSPFTEWEDLIQGGTIPDTGPMPGETIEQLRGRTNAGRVKASETELDSSGLRDRVSWTDYTVPTSDRVRLPIRVYRPKNCPSTVSLPTYVFFHGGGFLLGNIESENANCARVVDMWPQSPGLMVIHISYRHTPEHVYPTPYNDAWDAFEWLSANLDSIGGDSERTVIGGISAGAGLAASVSLRALHERRQKSPNSLIHLKGQLLCIPWLIHPFAHPYAHEEWSAPQQNADAPILPMSRLTHFADLMQVKYPTDPVFNVGLSREEQVRGLPKASVLVAGWDVLRDDGLLYAETLKRAGVDTRVDIFRGLPHGFRRFASLPSSRRWDLLIVDSIAWMLE</sequence>
<evidence type="ECO:0000313" key="4">
    <source>
        <dbReference type="Proteomes" id="UP001610335"/>
    </source>
</evidence>
<evidence type="ECO:0000256" key="1">
    <source>
        <dbReference type="ARBA" id="ARBA00022801"/>
    </source>
</evidence>
<dbReference type="InterPro" id="IPR013094">
    <property type="entry name" value="AB_hydrolase_3"/>
</dbReference>
<comment type="caution">
    <text evidence="3">The sequence shown here is derived from an EMBL/GenBank/DDBJ whole genome shotgun (WGS) entry which is preliminary data.</text>
</comment>
<dbReference type="Pfam" id="PF07859">
    <property type="entry name" value="Abhydrolase_3"/>
    <property type="match status" value="1"/>
</dbReference>
<name>A0ABR4J2W6_9EURO</name>
<accession>A0ABR4J2W6</accession>
<dbReference type="EMBL" id="JBFXLS010000002">
    <property type="protein sequence ID" value="KAL2834385.1"/>
    <property type="molecule type" value="Genomic_DNA"/>
</dbReference>
<dbReference type="PANTHER" id="PTHR48081">
    <property type="entry name" value="AB HYDROLASE SUPERFAMILY PROTEIN C4A8.06C"/>
    <property type="match status" value="1"/>
</dbReference>
<dbReference type="SUPFAM" id="SSF53474">
    <property type="entry name" value="alpha/beta-Hydrolases"/>
    <property type="match status" value="1"/>
</dbReference>
<dbReference type="InterPro" id="IPR029058">
    <property type="entry name" value="AB_hydrolase_fold"/>
</dbReference>
<keyword evidence="1 3" id="KW-0378">Hydrolase</keyword>
<dbReference type="GO" id="GO:0016787">
    <property type="term" value="F:hydrolase activity"/>
    <property type="evidence" value="ECO:0007669"/>
    <property type="project" value="UniProtKB-KW"/>
</dbReference>